<keyword evidence="2" id="KW-0812">Transmembrane</keyword>
<feature type="transmembrane region" description="Helical" evidence="2">
    <location>
        <begin position="38"/>
        <end position="58"/>
    </location>
</feature>
<dbReference type="PROSITE" id="PS51201">
    <property type="entry name" value="RCK_N"/>
    <property type="match status" value="1"/>
</dbReference>
<feature type="transmembrane region" description="Helical" evidence="2">
    <location>
        <begin position="110"/>
        <end position="131"/>
    </location>
</feature>
<evidence type="ECO:0000256" key="1">
    <source>
        <dbReference type="ARBA" id="ARBA00004651"/>
    </source>
</evidence>
<evidence type="ECO:0000313" key="4">
    <source>
        <dbReference type="EMBL" id="CAA9510438.1"/>
    </source>
</evidence>
<dbReference type="InterPro" id="IPR003148">
    <property type="entry name" value="RCK_N"/>
</dbReference>
<dbReference type="PANTHER" id="PTHR43833">
    <property type="entry name" value="POTASSIUM CHANNEL PROTEIN 2-RELATED-RELATED"/>
    <property type="match status" value="1"/>
</dbReference>
<dbReference type="SUPFAM" id="SSF51735">
    <property type="entry name" value="NAD(P)-binding Rossmann-fold domains"/>
    <property type="match status" value="1"/>
</dbReference>
<dbReference type="InterPro" id="IPR013099">
    <property type="entry name" value="K_chnl_dom"/>
</dbReference>
<evidence type="ECO:0000256" key="2">
    <source>
        <dbReference type="SAM" id="Phobius"/>
    </source>
</evidence>
<protein>
    <submittedName>
        <fullName evidence="4">Potassium channel protein</fullName>
    </submittedName>
</protein>
<evidence type="ECO:0000259" key="3">
    <source>
        <dbReference type="PROSITE" id="PS51201"/>
    </source>
</evidence>
<feature type="transmembrane region" description="Helical" evidence="2">
    <location>
        <begin position="70"/>
        <end position="90"/>
    </location>
</feature>
<sequence length="362" mass="38958">MTSRYLTPRPPSGPWRPTRDRNDLLLRRRPSLGNWAQFFIRVAVAFALLALVVGFHWIERESLKDTHDGHISFADIIYFTMISATTTGYGDVVPVTDQARLFDALVVTPIRIFFLLILAGTAYTFVIKRLWSKWLMQRLQQTLTDHIIVAGCGTAGSEAVNELIARGTPAKEIVVIDCEAEAAAQAEALGCTVLQGDATRDATLEAVRARTARCLIVAAGRDDTSILVCLTARHLVPDLPITVSVKNSDNEVPARAAGASTVINPVSFAGLLMAGSAQGSGIADYMADLASHAGEVQLRERLVGAEEAGLPLSGLKTGLGVRLMRDGQAISFWEDGAKSLQVGDRVVEIVPNRALKSAGTRA</sequence>
<dbReference type="Gene3D" id="1.10.287.70">
    <property type="match status" value="1"/>
</dbReference>
<accession>A0A6J4T0A4</accession>
<comment type="subcellular location">
    <subcellularLocation>
        <location evidence="1">Cell membrane</location>
        <topology evidence="1">Multi-pass membrane protein</topology>
    </subcellularLocation>
</comment>
<keyword evidence="2" id="KW-1133">Transmembrane helix</keyword>
<dbReference type="InterPro" id="IPR050721">
    <property type="entry name" value="Trk_Ktr_HKT_K-transport"/>
</dbReference>
<organism evidence="4">
    <name type="scientific">uncultured Sphingomonas sp</name>
    <dbReference type="NCBI Taxonomy" id="158754"/>
    <lineage>
        <taxon>Bacteria</taxon>
        <taxon>Pseudomonadati</taxon>
        <taxon>Pseudomonadota</taxon>
        <taxon>Alphaproteobacteria</taxon>
        <taxon>Sphingomonadales</taxon>
        <taxon>Sphingomonadaceae</taxon>
        <taxon>Sphingomonas</taxon>
        <taxon>environmental samples</taxon>
    </lineage>
</organism>
<keyword evidence="2" id="KW-0472">Membrane</keyword>
<keyword evidence="4" id="KW-0813">Transport</keyword>
<reference evidence="4" key="1">
    <citation type="submission" date="2020-02" db="EMBL/GenBank/DDBJ databases">
        <authorList>
            <person name="Meier V. D."/>
        </authorList>
    </citation>
    <scope>NUCLEOTIDE SEQUENCE</scope>
    <source>
        <strain evidence="4">AVDCRST_MAG09</strain>
    </source>
</reference>
<dbReference type="Pfam" id="PF07885">
    <property type="entry name" value="Ion_trans_2"/>
    <property type="match status" value="1"/>
</dbReference>
<dbReference type="AlphaFoldDB" id="A0A6J4T0A4"/>
<dbReference type="PANTHER" id="PTHR43833:SF9">
    <property type="entry name" value="POTASSIUM CHANNEL PROTEIN YUGO-RELATED"/>
    <property type="match status" value="1"/>
</dbReference>
<dbReference type="GO" id="GO:0034220">
    <property type="term" value="P:monoatomic ion transmembrane transport"/>
    <property type="evidence" value="ECO:0007669"/>
    <property type="project" value="UniProtKB-KW"/>
</dbReference>
<dbReference type="GO" id="GO:0006813">
    <property type="term" value="P:potassium ion transport"/>
    <property type="evidence" value="ECO:0007669"/>
    <property type="project" value="InterPro"/>
</dbReference>
<dbReference type="Gene3D" id="3.40.50.720">
    <property type="entry name" value="NAD(P)-binding Rossmann-like Domain"/>
    <property type="match status" value="1"/>
</dbReference>
<dbReference type="EMBL" id="CADCVZ010000030">
    <property type="protein sequence ID" value="CAA9510438.1"/>
    <property type="molecule type" value="Genomic_DNA"/>
</dbReference>
<name>A0A6J4T0A4_9SPHN</name>
<keyword evidence="4" id="KW-0407">Ion channel</keyword>
<dbReference type="RefSeq" id="WP_366926190.1">
    <property type="nucleotide sequence ID" value="NZ_CADCVZ010000030.1"/>
</dbReference>
<dbReference type="SUPFAM" id="SSF81324">
    <property type="entry name" value="Voltage-gated potassium channels"/>
    <property type="match status" value="1"/>
</dbReference>
<dbReference type="GO" id="GO:0005886">
    <property type="term" value="C:plasma membrane"/>
    <property type="evidence" value="ECO:0007669"/>
    <property type="project" value="UniProtKB-SubCell"/>
</dbReference>
<feature type="domain" description="RCK N-terminal" evidence="3">
    <location>
        <begin position="144"/>
        <end position="264"/>
    </location>
</feature>
<dbReference type="InterPro" id="IPR036291">
    <property type="entry name" value="NAD(P)-bd_dom_sf"/>
</dbReference>
<keyword evidence="4" id="KW-0406">Ion transport</keyword>
<dbReference type="Pfam" id="PF02254">
    <property type="entry name" value="TrkA_N"/>
    <property type="match status" value="1"/>
</dbReference>
<proteinExistence type="predicted"/>
<gene>
    <name evidence="4" type="ORF">AVDCRST_MAG09-1568</name>
</gene>